<feature type="domain" description="Protein kinase" evidence="19">
    <location>
        <begin position="171"/>
        <end position="430"/>
    </location>
</feature>
<dbReference type="InterPro" id="IPR011009">
    <property type="entry name" value="Kinase-like_dom_sf"/>
</dbReference>
<dbReference type="SMART" id="SM00252">
    <property type="entry name" value="SH2"/>
    <property type="match status" value="1"/>
</dbReference>
<dbReference type="PANTHER" id="PTHR24418">
    <property type="entry name" value="TYROSINE-PROTEIN KINASE"/>
    <property type="match status" value="1"/>
</dbReference>
<dbReference type="InterPro" id="IPR000719">
    <property type="entry name" value="Prot_kinase_dom"/>
</dbReference>
<evidence type="ECO:0000256" key="2">
    <source>
        <dbReference type="ARBA" id="ARBA00004496"/>
    </source>
</evidence>
<evidence type="ECO:0000256" key="5">
    <source>
        <dbReference type="ARBA" id="ARBA00022679"/>
    </source>
</evidence>
<dbReference type="Pfam" id="PF00017">
    <property type="entry name" value="SH2"/>
    <property type="match status" value="1"/>
</dbReference>
<evidence type="ECO:0000256" key="14">
    <source>
        <dbReference type="PROSITE-ProRule" id="PRU00191"/>
    </source>
</evidence>
<dbReference type="InterPro" id="IPR036860">
    <property type="entry name" value="SH2_dom_sf"/>
</dbReference>
<evidence type="ECO:0000256" key="15">
    <source>
        <dbReference type="PROSITE-ProRule" id="PRU10141"/>
    </source>
</evidence>
<dbReference type="GO" id="GO:0005737">
    <property type="term" value="C:cytoplasm"/>
    <property type="evidence" value="ECO:0007669"/>
    <property type="project" value="UniProtKB-SubCell"/>
</dbReference>
<comment type="similarity">
    <text evidence="13">Belongs to the protein kinase superfamily. Tyr protein kinase family. Fes/fps subfamily.</text>
</comment>
<dbReference type="PROSITE" id="PS50001">
    <property type="entry name" value="SH2"/>
    <property type="match status" value="1"/>
</dbReference>
<evidence type="ECO:0000256" key="1">
    <source>
        <dbReference type="ARBA" id="ARBA00004202"/>
    </source>
</evidence>
<dbReference type="SUPFAM" id="SSF56112">
    <property type="entry name" value="Protein kinase-like (PK-like)"/>
    <property type="match status" value="1"/>
</dbReference>
<dbReference type="GO" id="GO:0004715">
    <property type="term" value="F:non-membrane spanning protein tyrosine kinase activity"/>
    <property type="evidence" value="ECO:0007669"/>
    <property type="project" value="UniProtKB-EC"/>
</dbReference>
<evidence type="ECO:0000256" key="3">
    <source>
        <dbReference type="ARBA" id="ARBA00022475"/>
    </source>
</evidence>
<evidence type="ECO:0000256" key="7">
    <source>
        <dbReference type="ARBA" id="ARBA00022777"/>
    </source>
</evidence>
<dbReference type="InterPro" id="IPR050198">
    <property type="entry name" value="Non-receptor_tyrosine_kinases"/>
</dbReference>
<dbReference type="InterPro" id="IPR008266">
    <property type="entry name" value="Tyr_kinase_AS"/>
</dbReference>
<evidence type="ECO:0000256" key="12">
    <source>
        <dbReference type="ARBA" id="ARBA00051245"/>
    </source>
</evidence>
<dbReference type="InterPro" id="IPR000980">
    <property type="entry name" value="SH2"/>
</dbReference>
<evidence type="ECO:0000256" key="16">
    <source>
        <dbReference type="RuleBase" id="RU362096"/>
    </source>
</evidence>
<keyword evidence="9 14" id="KW-0727">SH2 domain</keyword>
<keyword evidence="3" id="KW-1003">Cell membrane</keyword>
<keyword evidence="11 16" id="KW-0829">Tyrosine-protein kinase</keyword>
<evidence type="ECO:0000256" key="13">
    <source>
        <dbReference type="ARBA" id="ARBA00061333"/>
    </source>
</evidence>
<evidence type="ECO:0000259" key="19">
    <source>
        <dbReference type="PROSITE" id="PS50011"/>
    </source>
</evidence>
<dbReference type="AlphaFoldDB" id="A0AA36MBC6"/>
<dbReference type="Gene3D" id="3.30.505.10">
    <property type="entry name" value="SH2 domain"/>
    <property type="match status" value="1"/>
</dbReference>
<evidence type="ECO:0000256" key="9">
    <source>
        <dbReference type="ARBA" id="ARBA00022999"/>
    </source>
</evidence>
<dbReference type="EC" id="2.7.10.2" evidence="16"/>
<evidence type="ECO:0000256" key="8">
    <source>
        <dbReference type="ARBA" id="ARBA00022840"/>
    </source>
</evidence>
<evidence type="ECO:0000256" key="4">
    <source>
        <dbReference type="ARBA" id="ARBA00022490"/>
    </source>
</evidence>
<feature type="binding site" evidence="15">
    <location>
        <position position="202"/>
    </location>
    <ligand>
        <name>ATP</name>
        <dbReference type="ChEBI" id="CHEBI:30616"/>
    </ligand>
</feature>
<keyword evidence="10" id="KW-0472">Membrane</keyword>
<feature type="region of interest" description="Disordered" evidence="17">
    <location>
        <begin position="451"/>
        <end position="502"/>
    </location>
</feature>
<reference evidence="20" key="1">
    <citation type="submission" date="2023-07" db="EMBL/GenBank/DDBJ databases">
        <authorList>
            <consortium name="CYATHOMIX"/>
        </authorList>
    </citation>
    <scope>NUCLEOTIDE SEQUENCE</scope>
    <source>
        <strain evidence="20">N/A</strain>
    </source>
</reference>
<evidence type="ECO:0000256" key="17">
    <source>
        <dbReference type="SAM" id="MobiDB-lite"/>
    </source>
</evidence>
<keyword evidence="8 15" id="KW-0067">ATP-binding</keyword>
<dbReference type="InterPro" id="IPR017441">
    <property type="entry name" value="Protein_kinase_ATP_BS"/>
</dbReference>
<dbReference type="InterPro" id="IPR001245">
    <property type="entry name" value="Ser-Thr/Tyr_kinase_cat_dom"/>
</dbReference>
<evidence type="ECO:0000259" key="18">
    <source>
        <dbReference type="PROSITE" id="PS50001"/>
    </source>
</evidence>
<keyword evidence="21" id="KW-1185">Reference proteome</keyword>
<dbReference type="InterPro" id="IPR035849">
    <property type="entry name" value="Fes/Fps/Fer_SH2"/>
</dbReference>
<comment type="subcellular location">
    <subcellularLocation>
        <location evidence="1">Cell membrane</location>
        <topology evidence="1">Peripheral membrane protein</topology>
    </subcellularLocation>
    <subcellularLocation>
        <location evidence="2">Cytoplasm</location>
    </subcellularLocation>
</comment>
<evidence type="ECO:0000256" key="6">
    <source>
        <dbReference type="ARBA" id="ARBA00022741"/>
    </source>
</evidence>
<dbReference type="SUPFAM" id="SSF55550">
    <property type="entry name" value="SH2 domain"/>
    <property type="match status" value="1"/>
</dbReference>
<dbReference type="Pfam" id="PF07714">
    <property type="entry name" value="PK_Tyr_Ser-Thr"/>
    <property type="match status" value="1"/>
</dbReference>
<sequence length="502" mass="57221">MITSVEMDVVQQDAKKAQPPVEEKTPQEKEEEKALREFPFYHGFLPREDLLFLLKNEGDYLLRISEVGGGDKTLDADLAVSKRAIILSILTELLPGDTVASMIPANVQLKLKNVIIRKHNAKYYVETSKLFDSLKELVTHYQKNFGYLNKAKFLLKTPITQQRWEFMHSEVQVGKLIGEGAYGEVREGVIKKRNQALEVAVKLTKGTGEMSKAKIKEMMREARLIRNFKHKNIVRLYGVAVDEQPLYILLELVKGGALNVYLRVNADKVKTQERMSMCRDAAHGVEYLHKQSCIHMDLAARNCLYSEDKVVKISDFGLSHVGSTYTIRSARKLPIKWLAPETITTFTFSLKTDVFTFGVMIYEIFTSGCEPWESSSNAEVKRGLVEGKFLKMPDICPESFRTFIHGRIFVKDPNNRATMSEVCAFIRKYYQDQALAASPHQTHTDRDEYEKSLFERLVSESPPKAKTGGEDKDKDANGKDAPDKIRFKKTKGFYHKAGSKRR</sequence>
<dbReference type="FunFam" id="3.30.200.20:FF:000194">
    <property type="entry name" value="protein-tyrosine kinase 2-beta isoform X1"/>
    <property type="match status" value="1"/>
</dbReference>
<dbReference type="Proteomes" id="UP001176961">
    <property type="component" value="Unassembled WGS sequence"/>
</dbReference>
<dbReference type="PRINTS" id="PR00109">
    <property type="entry name" value="TYRKINASE"/>
</dbReference>
<dbReference type="Gene3D" id="1.10.510.10">
    <property type="entry name" value="Transferase(Phosphotransferase) domain 1"/>
    <property type="match status" value="1"/>
</dbReference>
<keyword evidence="5 16" id="KW-0808">Transferase</keyword>
<dbReference type="PROSITE" id="PS00107">
    <property type="entry name" value="PROTEIN_KINASE_ATP"/>
    <property type="match status" value="1"/>
</dbReference>
<dbReference type="PROSITE" id="PS00109">
    <property type="entry name" value="PROTEIN_KINASE_TYR"/>
    <property type="match status" value="1"/>
</dbReference>
<gene>
    <name evidence="20" type="ORF">CYNAS_LOCUS15380</name>
</gene>
<comment type="caution">
    <text evidence="20">The sequence shown here is derived from an EMBL/GenBank/DDBJ whole genome shotgun (WGS) entry which is preliminary data.</text>
</comment>
<dbReference type="GO" id="GO:0005886">
    <property type="term" value="C:plasma membrane"/>
    <property type="evidence" value="ECO:0007669"/>
    <property type="project" value="UniProtKB-SubCell"/>
</dbReference>
<feature type="compositionally biased region" description="Basic and acidic residues" evidence="17">
    <location>
        <begin position="13"/>
        <end position="30"/>
    </location>
</feature>
<proteinExistence type="inferred from homology"/>
<protein>
    <recommendedName>
        <fullName evidence="16">Tyrosine-protein kinase</fullName>
        <ecNumber evidence="16">2.7.10.2</ecNumber>
    </recommendedName>
</protein>
<dbReference type="PROSITE" id="PS50011">
    <property type="entry name" value="PROTEIN_KINASE_DOM"/>
    <property type="match status" value="1"/>
</dbReference>
<feature type="compositionally biased region" description="Basic residues" evidence="17">
    <location>
        <begin position="486"/>
        <end position="502"/>
    </location>
</feature>
<dbReference type="CDD" id="cd00192">
    <property type="entry name" value="PTKc"/>
    <property type="match status" value="1"/>
</dbReference>
<dbReference type="Gene3D" id="3.30.200.20">
    <property type="entry name" value="Phosphorylase Kinase, domain 1"/>
    <property type="match status" value="1"/>
</dbReference>
<name>A0AA36MBC6_CYLNA</name>
<dbReference type="EMBL" id="CATQJL010000305">
    <property type="protein sequence ID" value="CAJ0603397.1"/>
    <property type="molecule type" value="Genomic_DNA"/>
</dbReference>
<evidence type="ECO:0000313" key="21">
    <source>
        <dbReference type="Proteomes" id="UP001176961"/>
    </source>
</evidence>
<feature type="domain" description="SH2" evidence="18">
    <location>
        <begin position="40"/>
        <end position="159"/>
    </location>
</feature>
<feature type="region of interest" description="Disordered" evidence="17">
    <location>
        <begin position="1"/>
        <end position="30"/>
    </location>
</feature>
<evidence type="ECO:0000256" key="11">
    <source>
        <dbReference type="ARBA" id="ARBA00023137"/>
    </source>
</evidence>
<evidence type="ECO:0000256" key="10">
    <source>
        <dbReference type="ARBA" id="ARBA00023136"/>
    </source>
</evidence>
<accession>A0AA36MBC6</accession>
<dbReference type="CDD" id="cd10361">
    <property type="entry name" value="SH2_Fps_family"/>
    <property type="match status" value="1"/>
</dbReference>
<dbReference type="GO" id="GO:0005524">
    <property type="term" value="F:ATP binding"/>
    <property type="evidence" value="ECO:0007669"/>
    <property type="project" value="UniProtKB-UniRule"/>
</dbReference>
<organism evidence="20 21">
    <name type="scientific">Cylicocyclus nassatus</name>
    <name type="common">Nematode worm</name>
    <dbReference type="NCBI Taxonomy" id="53992"/>
    <lineage>
        <taxon>Eukaryota</taxon>
        <taxon>Metazoa</taxon>
        <taxon>Ecdysozoa</taxon>
        <taxon>Nematoda</taxon>
        <taxon>Chromadorea</taxon>
        <taxon>Rhabditida</taxon>
        <taxon>Rhabditina</taxon>
        <taxon>Rhabditomorpha</taxon>
        <taxon>Strongyloidea</taxon>
        <taxon>Strongylidae</taxon>
        <taxon>Cylicocyclus</taxon>
    </lineage>
</organism>
<evidence type="ECO:0000313" key="20">
    <source>
        <dbReference type="EMBL" id="CAJ0603397.1"/>
    </source>
</evidence>
<feature type="compositionally biased region" description="Basic and acidic residues" evidence="17">
    <location>
        <begin position="467"/>
        <end position="485"/>
    </location>
</feature>
<keyword evidence="7 16" id="KW-0418">Kinase</keyword>
<keyword evidence="6 15" id="KW-0547">Nucleotide-binding</keyword>
<comment type="catalytic activity">
    <reaction evidence="12 16">
        <text>L-tyrosyl-[protein] + ATP = O-phospho-L-tyrosyl-[protein] + ADP + H(+)</text>
        <dbReference type="Rhea" id="RHEA:10596"/>
        <dbReference type="Rhea" id="RHEA-COMP:10136"/>
        <dbReference type="Rhea" id="RHEA-COMP:20101"/>
        <dbReference type="ChEBI" id="CHEBI:15378"/>
        <dbReference type="ChEBI" id="CHEBI:30616"/>
        <dbReference type="ChEBI" id="CHEBI:46858"/>
        <dbReference type="ChEBI" id="CHEBI:61978"/>
        <dbReference type="ChEBI" id="CHEBI:456216"/>
        <dbReference type="EC" id="2.7.10.2"/>
    </reaction>
</comment>
<keyword evidence="4" id="KW-0963">Cytoplasm</keyword>